<gene>
    <name evidence="3" type="ORF">C5689_16365</name>
</gene>
<dbReference type="GO" id="GO:0003677">
    <property type="term" value="F:DNA binding"/>
    <property type="evidence" value="ECO:0007669"/>
    <property type="project" value="UniProtKB-KW"/>
</dbReference>
<dbReference type="InterPro" id="IPR009061">
    <property type="entry name" value="DNA-bd_dom_put_sf"/>
</dbReference>
<proteinExistence type="predicted"/>
<dbReference type="Proteomes" id="UP000245137">
    <property type="component" value="Unassembled WGS sequence"/>
</dbReference>
<evidence type="ECO:0000259" key="2">
    <source>
        <dbReference type="PROSITE" id="PS50937"/>
    </source>
</evidence>
<dbReference type="Pfam" id="PF13411">
    <property type="entry name" value="MerR_1"/>
    <property type="match status" value="1"/>
</dbReference>
<keyword evidence="4" id="KW-1185">Reference proteome</keyword>
<sequence>MTGKTDGAFRTIGEVAESLDLPPHVLRFWETRFSEIEPVKRAGGRRYYRPRDVELVAAIRHLLYGRGYTIKGVQRLLREQGVRAVIESARGSGAGRAEREPDFEERPDPSLFAFAESSARSEPTPEIHDPEIHEREIHGAAEARGASTSLVALAPREPSPVLTLPAVRIAEMPVGGLRPQDERLLRQALADLAECRRMLELTRR</sequence>
<dbReference type="SUPFAM" id="SSF46955">
    <property type="entry name" value="Putative DNA-binding domain"/>
    <property type="match status" value="1"/>
</dbReference>
<dbReference type="GO" id="GO:0003700">
    <property type="term" value="F:DNA-binding transcription factor activity"/>
    <property type="evidence" value="ECO:0007669"/>
    <property type="project" value="InterPro"/>
</dbReference>
<dbReference type="PROSITE" id="PS50937">
    <property type="entry name" value="HTH_MERR_2"/>
    <property type="match status" value="1"/>
</dbReference>
<name>A0A2U1SMG7_METSR</name>
<reference evidence="3 4" key="1">
    <citation type="journal article" date="2018" name="Appl. Microbiol. Biotechnol.">
        <title>Co-cultivation of the strictly anaerobic methanogen Methanosarcina barkeri with aerobic methanotrophs in an oxygen-limited membrane bioreactor.</title>
        <authorList>
            <person name="In 't Zandt M.H."/>
            <person name="van den Bosch T.J.M."/>
            <person name="Rijkers R."/>
            <person name="van Kessel M.A.H.J."/>
            <person name="Jetten M.S.M."/>
            <person name="Welte C.U."/>
        </authorList>
    </citation>
    <scope>NUCLEOTIDE SEQUENCE [LARGE SCALE GENOMIC DNA]</scope>
    <source>
        <strain evidence="3 4">DSM 17706</strain>
    </source>
</reference>
<accession>A0A2U1SMG7</accession>
<dbReference type="PANTHER" id="PTHR30204:SF15">
    <property type="entry name" value="BLL5018 PROTEIN"/>
    <property type="match status" value="1"/>
</dbReference>
<dbReference type="AlphaFoldDB" id="A0A2U1SMG7"/>
<dbReference type="RefSeq" id="WP_108918325.1">
    <property type="nucleotide sequence ID" value="NZ_BGJY01000010.1"/>
</dbReference>
<evidence type="ECO:0000313" key="4">
    <source>
        <dbReference type="Proteomes" id="UP000245137"/>
    </source>
</evidence>
<evidence type="ECO:0000313" key="3">
    <source>
        <dbReference type="EMBL" id="PWB92808.1"/>
    </source>
</evidence>
<dbReference type="SMART" id="SM00422">
    <property type="entry name" value="HTH_MERR"/>
    <property type="match status" value="1"/>
</dbReference>
<feature type="domain" description="HTH merR-type" evidence="2">
    <location>
        <begin position="11"/>
        <end position="79"/>
    </location>
</feature>
<organism evidence="3 4">
    <name type="scientific">Methylosinus sporium</name>
    <dbReference type="NCBI Taxonomy" id="428"/>
    <lineage>
        <taxon>Bacteria</taxon>
        <taxon>Pseudomonadati</taxon>
        <taxon>Pseudomonadota</taxon>
        <taxon>Alphaproteobacteria</taxon>
        <taxon>Hyphomicrobiales</taxon>
        <taxon>Methylocystaceae</taxon>
        <taxon>Methylosinus</taxon>
    </lineage>
</organism>
<dbReference type="CDD" id="cd04765">
    <property type="entry name" value="HTH_MlrA-like_sg2"/>
    <property type="match status" value="1"/>
</dbReference>
<keyword evidence="1" id="KW-0238">DNA-binding</keyword>
<dbReference type="OrthoDB" id="9810140at2"/>
<dbReference type="InterPro" id="IPR047057">
    <property type="entry name" value="MerR_fam"/>
</dbReference>
<dbReference type="PANTHER" id="PTHR30204">
    <property type="entry name" value="REDOX-CYCLING DRUG-SENSING TRANSCRIPTIONAL ACTIVATOR SOXR"/>
    <property type="match status" value="1"/>
</dbReference>
<protein>
    <submittedName>
        <fullName evidence="3">MerR family transcriptional regulator</fullName>
    </submittedName>
</protein>
<dbReference type="Gene3D" id="1.10.1660.10">
    <property type="match status" value="1"/>
</dbReference>
<evidence type="ECO:0000256" key="1">
    <source>
        <dbReference type="ARBA" id="ARBA00023125"/>
    </source>
</evidence>
<dbReference type="EMBL" id="PUIV01000036">
    <property type="protein sequence ID" value="PWB92808.1"/>
    <property type="molecule type" value="Genomic_DNA"/>
</dbReference>
<comment type="caution">
    <text evidence="3">The sequence shown here is derived from an EMBL/GenBank/DDBJ whole genome shotgun (WGS) entry which is preliminary data.</text>
</comment>
<dbReference type="InterPro" id="IPR000551">
    <property type="entry name" value="MerR-type_HTH_dom"/>
</dbReference>